<keyword evidence="3" id="KW-1185">Reference proteome</keyword>
<feature type="transmembrane region" description="Helical" evidence="1">
    <location>
        <begin position="532"/>
        <end position="550"/>
    </location>
</feature>
<dbReference type="RefSeq" id="WP_155339739.1">
    <property type="nucleotide sequence ID" value="NZ_BAAABN010000042.1"/>
</dbReference>
<feature type="transmembrane region" description="Helical" evidence="1">
    <location>
        <begin position="557"/>
        <end position="578"/>
    </location>
</feature>
<feature type="transmembrane region" description="Helical" evidence="1">
    <location>
        <begin position="786"/>
        <end position="807"/>
    </location>
</feature>
<dbReference type="OrthoDB" id="3498585at2"/>
<feature type="transmembrane region" description="Helical" evidence="1">
    <location>
        <begin position="623"/>
        <end position="642"/>
    </location>
</feature>
<evidence type="ECO:0000256" key="1">
    <source>
        <dbReference type="SAM" id="Phobius"/>
    </source>
</evidence>
<dbReference type="EMBL" id="BLAD01000070">
    <property type="protein sequence ID" value="GES03588.1"/>
    <property type="molecule type" value="Genomic_DNA"/>
</dbReference>
<comment type="caution">
    <text evidence="2">The sequence shown here is derived from an EMBL/GenBank/DDBJ whole genome shotgun (WGS) entry which is preliminary data.</text>
</comment>
<feature type="transmembrane region" description="Helical" evidence="1">
    <location>
        <begin position="590"/>
        <end position="614"/>
    </location>
</feature>
<keyword evidence="1" id="KW-0812">Transmembrane</keyword>
<dbReference type="Proteomes" id="UP000334990">
    <property type="component" value="Unassembled WGS sequence"/>
</dbReference>
<accession>A0A5M3WAR9</accession>
<reference evidence="2 3" key="1">
    <citation type="submission" date="2019-10" db="EMBL/GenBank/DDBJ databases">
        <title>Whole genome shotgun sequence of Acrocarpospora corrugata NBRC 13972.</title>
        <authorList>
            <person name="Ichikawa N."/>
            <person name="Kimura A."/>
            <person name="Kitahashi Y."/>
            <person name="Komaki H."/>
            <person name="Oguchi A."/>
        </authorList>
    </citation>
    <scope>NUCLEOTIDE SEQUENCE [LARGE SCALE GENOMIC DNA]</scope>
    <source>
        <strain evidence="2 3">NBRC 13972</strain>
    </source>
</reference>
<keyword evidence="1" id="KW-1133">Transmembrane helix</keyword>
<feature type="transmembrane region" description="Helical" evidence="1">
    <location>
        <begin position="819"/>
        <end position="840"/>
    </location>
</feature>
<sequence>MRKPPARLLIVAAAIALIVTAEAVAVFRLPSPPPAAESEELAEPEVSVEPLKIVLSPAKVQPGSQITVTAPCRGQTATAVSPILTYTPSLDTSTGDGPATGLVDVDSRIPPGIYEMRATCDETGDSGSAMFQVIPPPGGITPGRGLAAVTRVTLTTPARDEVEAAYRAYSLELENETYVKVAVTHEWRLRADDPDAALLRAGAALDTPTDFLTIRLGEVDTYTGGQDLPVEYEMPVLRVDPDSGQFVVTATGVGYGLSGGIGARICRVAFWPPAPDGSVSRPATHEIIVAAPGLTLWGVTGAAPSAQDRENLRFDGTQVTRVAFGTGTPGSGAAAAYLAGDASGYVFSNPTEATDGPWWVTTAAFNALAVLVIAVLVWTFARSFGAAWWRRWDNRFLVLWFLVFYLVGLGFSPPPPLELPLIGLLLTGLPVLALIMAARRVGPPPWPGSTIGLLSIAGGLIGAVLIGSGLLLLSIAPWWWAVLPAAAVGVTAFRRARPYAPVLAAILLGTGILLTIRVGLEGLAPGYEAMTLIMGLELMVLLVAGLAVATGRWPGRAILWSGAALTLIIGVGLATASSHFFSGYTVPAEFYLYSGSVGIIALIYLILLAVLLLIRLRRLGQSAAAVFQGEAYSTMLLGLFLPQVANDIAAPATVVIMWLAVLWLLSGPSAQRAKTSPEITPERHQTLIRALVNRRFARAALTDLLRQGRSRIAAGEMSMAIFEKQRRTLLRASDDATGPIDSDLALSTAGGRTPWQGAVTAFGVGLVLSIPFTTARLVQSTAPDELPGVLATASIAPLLCAVFGFFYPRVRGDQPLTKSMFLLLAAVVITIPAHLFALAVTLTADPAAFSTPLPTPAEAIIGALLAMGNLAVVCLGLGLFWEWRLLNLAAEPWVRVRSVRSARAIAAPLTAVLIAAGTAVTTAFVNNAIAPLPTISEVKPTPTQAP</sequence>
<evidence type="ECO:0000313" key="2">
    <source>
        <dbReference type="EMBL" id="GES03588.1"/>
    </source>
</evidence>
<feature type="transmembrane region" description="Helical" evidence="1">
    <location>
        <begin position="450"/>
        <end position="471"/>
    </location>
</feature>
<name>A0A5M3WAR9_9ACTN</name>
<gene>
    <name evidence="2" type="ORF">Acor_56540</name>
</gene>
<feature type="transmembrane region" description="Helical" evidence="1">
    <location>
        <begin position="500"/>
        <end position="520"/>
    </location>
</feature>
<feature type="transmembrane region" description="Helical" evidence="1">
    <location>
        <begin position="419"/>
        <end position="438"/>
    </location>
</feature>
<feature type="transmembrane region" description="Helical" evidence="1">
    <location>
        <begin position="904"/>
        <end position="925"/>
    </location>
</feature>
<feature type="transmembrane region" description="Helical" evidence="1">
    <location>
        <begin position="396"/>
        <end position="413"/>
    </location>
</feature>
<proteinExistence type="predicted"/>
<evidence type="ECO:0000313" key="3">
    <source>
        <dbReference type="Proteomes" id="UP000334990"/>
    </source>
</evidence>
<keyword evidence="1" id="KW-0472">Membrane</keyword>
<protein>
    <submittedName>
        <fullName evidence="2">Uncharacterized protein</fullName>
    </submittedName>
</protein>
<feature type="transmembrane region" description="Helical" evidence="1">
    <location>
        <begin position="477"/>
        <end position="493"/>
    </location>
</feature>
<feature type="transmembrane region" description="Helical" evidence="1">
    <location>
        <begin position="755"/>
        <end position="774"/>
    </location>
</feature>
<dbReference type="AlphaFoldDB" id="A0A5M3WAR9"/>
<feature type="transmembrane region" description="Helical" evidence="1">
    <location>
        <begin position="648"/>
        <end position="665"/>
    </location>
</feature>
<organism evidence="2 3">
    <name type="scientific">Acrocarpospora corrugata</name>
    <dbReference type="NCBI Taxonomy" id="35763"/>
    <lineage>
        <taxon>Bacteria</taxon>
        <taxon>Bacillati</taxon>
        <taxon>Actinomycetota</taxon>
        <taxon>Actinomycetes</taxon>
        <taxon>Streptosporangiales</taxon>
        <taxon>Streptosporangiaceae</taxon>
        <taxon>Acrocarpospora</taxon>
    </lineage>
</organism>
<feature type="transmembrane region" description="Helical" evidence="1">
    <location>
        <begin position="860"/>
        <end position="883"/>
    </location>
</feature>
<feature type="transmembrane region" description="Helical" evidence="1">
    <location>
        <begin position="358"/>
        <end position="384"/>
    </location>
</feature>